<reference evidence="2 3" key="1">
    <citation type="submission" date="2015-06" db="EMBL/GenBank/DDBJ databases">
        <title>Expansion of signal transduction pathways in fungi by whole-genome duplication.</title>
        <authorList>
            <consortium name="DOE Joint Genome Institute"/>
            <person name="Corrochano L.M."/>
            <person name="Kuo A."/>
            <person name="Marcet-Houben M."/>
            <person name="Polaino S."/>
            <person name="Salamov A."/>
            <person name="Villalobos J.M."/>
            <person name="Alvarez M.I."/>
            <person name="Avalos J."/>
            <person name="Benito E.P."/>
            <person name="Benoit I."/>
            <person name="Burger G."/>
            <person name="Camino L.P."/>
            <person name="Canovas D."/>
            <person name="Cerda-Olmedo E."/>
            <person name="Cheng J.-F."/>
            <person name="Dominguez A."/>
            <person name="Elias M."/>
            <person name="Eslava A.P."/>
            <person name="Glaser F."/>
            <person name="Grimwood J."/>
            <person name="Gutierrez G."/>
            <person name="Heitman J."/>
            <person name="Henrissat B."/>
            <person name="Iturriaga E.A."/>
            <person name="Lang B.F."/>
            <person name="Lavin J.L."/>
            <person name="Lee S."/>
            <person name="Li W."/>
            <person name="Lindquist E."/>
            <person name="Lopez-Garcia S."/>
            <person name="Luque E.M."/>
            <person name="Marcos A.T."/>
            <person name="Martin J."/>
            <person name="Mccluskey K."/>
            <person name="Medina H.R."/>
            <person name="Miralles-Duran A."/>
            <person name="Miyazaki A."/>
            <person name="Munoz-Torres E."/>
            <person name="Oguiza J.A."/>
            <person name="Ohm R."/>
            <person name="Olmedo M."/>
            <person name="Orejas M."/>
            <person name="Ortiz-Castellanos L."/>
            <person name="Pisabarro A.G."/>
            <person name="Rodriguez-Romero J."/>
            <person name="Ruiz-Herrera J."/>
            <person name="Ruiz-Vazquez R."/>
            <person name="Sanz C."/>
            <person name="Schackwitz W."/>
            <person name="Schmutz J."/>
            <person name="Shahriari M."/>
            <person name="Shelest E."/>
            <person name="Silva-Franco F."/>
            <person name="Soanes D."/>
            <person name="Syed K."/>
            <person name="Tagua V.G."/>
            <person name="Talbot N.J."/>
            <person name="Thon M."/>
            <person name="De Vries R.P."/>
            <person name="Wiebenga A."/>
            <person name="Yadav J.S."/>
            <person name="Braun E.L."/>
            <person name="Baker S."/>
            <person name="Garre V."/>
            <person name="Horwitz B."/>
            <person name="Torres-Martinez S."/>
            <person name="Idnurm A."/>
            <person name="Herrera-Estrella A."/>
            <person name="Gabaldon T."/>
            <person name="Grigoriev I.V."/>
        </authorList>
    </citation>
    <scope>NUCLEOTIDE SEQUENCE [LARGE SCALE GENOMIC DNA]</scope>
    <source>
        <strain evidence="2 3">CBS 277.49</strain>
    </source>
</reference>
<gene>
    <name evidence="2" type="ORF">MUCCIDRAFT_104771</name>
</gene>
<dbReference type="OrthoDB" id="2366918at2759"/>
<evidence type="ECO:0000313" key="2">
    <source>
        <dbReference type="EMBL" id="OAD07828.1"/>
    </source>
</evidence>
<dbReference type="Proteomes" id="UP000077051">
    <property type="component" value="Unassembled WGS sequence"/>
</dbReference>
<feature type="compositionally biased region" description="Low complexity" evidence="1">
    <location>
        <begin position="251"/>
        <end position="263"/>
    </location>
</feature>
<protein>
    <submittedName>
        <fullName evidence="2">Uncharacterized protein</fullName>
    </submittedName>
</protein>
<organism evidence="2 3">
    <name type="scientific">Mucor lusitanicus CBS 277.49</name>
    <dbReference type="NCBI Taxonomy" id="747725"/>
    <lineage>
        <taxon>Eukaryota</taxon>
        <taxon>Fungi</taxon>
        <taxon>Fungi incertae sedis</taxon>
        <taxon>Mucoromycota</taxon>
        <taxon>Mucoromycotina</taxon>
        <taxon>Mucoromycetes</taxon>
        <taxon>Mucorales</taxon>
        <taxon>Mucorineae</taxon>
        <taxon>Mucoraceae</taxon>
        <taxon>Mucor</taxon>
    </lineage>
</organism>
<sequence>MSKIVSLELKDLLALGDSHTRLRDLVYKTPEIWTSDLLFPAADERITDRFIKCIVPRITRHYGILSLKMIQLPLTWTGYFMIFDQFAHSVKRIQMETSTSNLRQLVHHLGVFAGNLAMLQRSNRIPITFRQYSFDHEEYANELAESHYLGQSTLHNLINQLPHMKLDDPPFERLQVFRVDVKEEHEQQQLLRQLESLTCFLSGRTMNDAPPPALSPVPTHQMPTYNNKRQREDEDQHLNSSIKYMRHETSPHLQQQQPSYYSYHHSHHQEQRPGLPEQDQPQQHHHQITRPYSTTNYMPSPAVNIAIVKVGTMDKGSSTHHNNDTSTSMKRDAVVVVKPLNLEGGQW</sequence>
<dbReference type="VEuPathDB" id="FungiDB:MUCCIDRAFT_104771"/>
<comment type="caution">
    <text evidence="2">The sequence shown here is derived from an EMBL/GenBank/DDBJ whole genome shotgun (WGS) entry which is preliminary data.</text>
</comment>
<keyword evidence="3" id="KW-1185">Reference proteome</keyword>
<feature type="region of interest" description="Disordered" evidence="1">
    <location>
        <begin position="248"/>
        <end position="299"/>
    </location>
</feature>
<evidence type="ECO:0000256" key="1">
    <source>
        <dbReference type="SAM" id="MobiDB-lite"/>
    </source>
</evidence>
<proteinExistence type="predicted"/>
<dbReference type="AlphaFoldDB" id="A0A168PJT3"/>
<dbReference type="EMBL" id="AMYB01000001">
    <property type="protein sequence ID" value="OAD07828.1"/>
    <property type="molecule type" value="Genomic_DNA"/>
</dbReference>
<evidence type="ECO:0000313" key="3">
    <source>
        <dbReference type="Proteomes" id="UP000077051"/>
    </source>
</evidence>
<accession>A0A168PJT3</accession>
<name>A0A168PJT3_MUCCL</name>
<feature type="region of interest" description="Disordered" evidence="1">
    <location>
        <begin position="209"/>
        <end position="236"/>
    </location>
</feature>